<dbReference type="GO" id="GO:0042910">
    <property type="term" value="F:xenobiotic transmembrane transporter activity"/>
    <property type="evidence" value="ECO:0007669"/>
    <property type="project" value="InterPro"/>
</dbReference>
<keyword evidence="1" id="KW-1133">Transmembrane helix</keyword>
<dbReference type="NCBIfam" id="TIGR00797">
    <property type="entry name" value="matE"/>
    <property type="match status" value="1"/>
</dbReference>
<sequence>MSSNSGGVRVIDEKTSLFVIAGPMFLELLLNILLNNMDTLMLSHYDENSVGAVGNANQVLFLFIIMFNIIATAISVVVAQYLGAKKYDEMNKIYTLSLLVNLVFGIVLSAFLVLGKGFITSFLHVSPQMLPDAQTYLNIVGGGLFLQAGYNVMLQILRCNGYTKIGMYISIAINLINIGGNYCFLYGPLKHLNLGVAGVGISTVTARVVALAFAICFFYAKKIGKISLKTLAPFPGRLLGKMIKIGLPSAGENFAYSFYQMVLLSFINTMGNDSVNARVYCNSLIAFSMVLASSTAMANQIITGHLVGAGNEEAAYRRVFKTLKVTLPITVGIAALNALSRRSL</sequence>
<dbReference type="InterPro" id="IPR047135">
    <property type="entry name" value="YsiQ"/>
</dbReference>
<dbReference type="EMBL" id="KC246819">
    <property type="protein sequence ID" value="AHF25109.1"/>
    <property type="molecule type" value="Genomic_DNA"/>
</dbReference>
<dbReference type="AlphaFoldDB" id="W0FNQ5"/>
<dbReference type="InterPro" id="IPR002528">
    <property type="entry name" value="MATE_fam"/>
</dbReference>
<keyword evidence="1" id="KW-0812">Transmembrane</keyword>
<protein>
    <submittedName>
        <fullName evidence="2">Mate efflux family protein</fullName>
    </submittedName>
</protein>
<proteinExistence type="predicted"/>
<dbReference type="GO" id="GO:0016020">
    <property type="term" value="C:membrane"/>
    <property type="evidence" value="ECO:0007669"/>
    <property type="project" value="InterPro"/>
</dbReference>
<feature type="transmembrane region" description="Helical" evidence="1">
    <location>
        <begin position="16"/>
        <end position="34"/>
    </location>
</feature>
<dbReference type="GO" id="GO:0015297">
    <property type="term" value="F:antiporter activity"/>
    <property type="evidence" value="ECO:0007669"/>
    <property type="project" value="InterPro"/>
</dbReference>
<name>W0FNQ5_9BACT</name>
<organism evidence="2">
    <name type="scientific">uncultured bacterium Contig1552</name>
    <dbReference type="NCBI Taxonomy" id="1393454"/>
    <lineage>
        <taxon>Bacteria</taxon>
        <taxon>environmental samples</taxon>
    </lineage>
</organism>
<accession>W0FNQ5</accession>
<feature type="transmembrane region" description="Helical" evidence="1">
    <location>
        <begin position="165"/>
        <end position="187"/>
    </location>
</feature>
<feature type="transmembrane region" description="Helical" evidence="1">
    <location>
        <begin position="94"/>
        <end position="115"/>
    </location>
</feature>
<feature type="transmembrane region" description="Helical" evidence="1">
    <location>
        <begin position="199"/>
        <end position="220"/>
    </location>
</feature>
<feature type="transmembrane region" description="Helical" evidence="1">
    <location>
        <begin position="59"/>
        <end position="82"/>
    </location>
</feature>
<dbReference type="PANTHER" id="PTHR42925:SF1">
    <property type="entry name" value="VIRULENCE FACTOR MVIN"/>
    <property type="match status" value="1"/>
</dbReference>
<dbReference type="CDD" id="cd13134">
    <property type="entry name" value="MATE_like_8"/>
    <property type="match status" value="1"/>
</dbReference>
<reference evidence="2" key="1">
    <citation type="journal article" date="2013" name="PLoS ONE">
        <title>Metagenomic insights into the carbohydrate-active enzymes carried by the microorganisms adhering to solid digesta in the rumen of cows.</title>
        <authorList>
            <person name="Wang L."/>
            <person name="Hatem A."/>
            <person name="Catalyurek U.V."/>
            <person name="Morrison M."/>
            <person name="Yu Z."/>
        </authorList>
    </citation>
    <scope>NUCLEOTIDE SEQUENCE</scope>
</reference>
<dbReference type="Pfam" id="PF01554">
    <property type="entry name" value="MatE"/>
    <property type="match status" value="2"/>
</dbReference>
<dbReference type="PANTHER" id="PTHR42925">
    <property type="entry name" value="MULTIDRUG AND TOXIN EFFLUX PROTEIN MATE FAMILY"/>
    <property type="match status" value="1"/>
</dbReference>
<evidence type="ECO:0000313" key="2">
    <source>
        <dbReference type="EMBL" id="AHF25109.1"/>
    </source>
</evidence>
<evidence type="ECO:0000256" key="1">
    <source>
        <dbReference type="SAM" id="Phobius"/>
    </source>
</evidence>
<keyword evidence="1" id="KW-0472">Membrane</keyword>
<feature type="transmembrane region" description="Helical" evidence="1">
    <location>
        <begin position="135"/>
        <end position="153"/>
    </location>
</feature>